<name>A0A914VKV1_9BILA</name>
<proteinExistence type="predicted"/>
<dbReference type="WBParaSite" id="PSAMB.scaffold216size64840.g3679.t1">
    <property type="protein sequence ID" value="PSAMB.scaffold216size64840.g3679.t1"/>
    <property type="gene ID" value="PSAMB.scaffold216size64840.g3679"/>
</dbReference>
<evidence type="ECO:0000313" key="1">
    <source>
        <dbReference type="Proteomes" id="UP000887566"/>
    </source>
</evidence>
<keyword evidence="1" id="KW-1185">Reference proteome</keyword>
<sequence length="109" mass="11465">MKNQTLLQQNEVVLLRAATYVAAACGAANAAGVEALEWHRWPSTVGCPDASFEADEHMSALEVALLCARKKVATVATLVAVAFSETIRSSTSSPVVLKAAERPPGVFVP</sequence>
<evidence type="ECO:0000313" key="2">
    <source>
        <dbReference type="WBParaSite" id="PSAMB.scaffold216size64840.g3679.t1"/>
    </source>
</evidence>
<accession>A0A914VKV1</accession>
<dbReference type="AlphaFoldDB" id="A0A914VKV1"/>
<protein>
    <submittedName>
        <fullName evidence="2">Secreted protein</fullName>
    </submittedName>
</protein>
<reference evidence="2" key="1">
    <citation type="submission" date="2022-11" db="UniProtKB">
        <authorList>
            <consortium name="WormBaseParasite"/>
        </authorList>
    </citation>
    <scope>IDENTIFICATION</scope>
</reference>
<dbReference type="Proteomes" id="UP000887566">
    <property type="component" value="Unplaced"/>
</dbReference>
<organism evidence="1 2">
    <name type="scientific">Plectus sambesii</name>
    <dbReference type="NCBI Taxonomy" id="2011161"/>
    <lineage>
        <taxon>Eukaryota</taxon>
        <taxon>Metazoa</taxon>
        <taxon>Ecdysozoa</taxon>
        <taxon>Nematoda</taxon>
        <taxon>Chromadorea</taxon>
        <taxon>Plectida</taxon>
        <taxon>Plectina</taxon>
        <taxon>Plectoidea</taxon>
        <taxon>Plectidae</taxon>
        <taxon>Plectus</taxon>
    </lineage>
</organism>